<dbReference type="OrthoDB" id="5288740at2"/>
<evidence type="ECO:0000256" key="7">
    <source>
        <dbReference type="ARBA" id="ARBA00022833"/>
    </source>
</evidence>
<evidence type="ECO:0000256" key="5">
    <source>
        <dbReference type="ARBA" id="ARBA00022723"/>
    </source>
</evidence>
<keyword evidence="4 9" id="KW-0645">Protease</keyword>
<evidence type="ECO:0000256" key="6">
    <source>
        <dbReference type="ARBA" id="ARBA00022801"/>
    </source>
</evidence>
<dbReference type="EC" id="3.4.11.-" evidence="10"/>
<comment type="cofactor">
    <cofactor evidence="1 10">
        <name>Zn(2+)</name>
        <dbReference type="ChEBI" id="CHEBI:29105"/>
    </cofactor>
</comment>
<dbReference type="SUPFAM" id="SSF53187">
    <property type="entry name" value="Zn-dependent exopeptidases"/>
    <property type="match status" value="1"/>
</dbReference>
<dbReference type="GO" id="GO:0006508">
    <property type="term" value="P:proteolysis"/>
    <property type="evidence" value="ECO:0007669"/>
    <property type="project" value="UniProtKB-KW"/>
</dbReference>
<dbReference type="GO" id="GO:0008237">
    <property type="term" value="F:metallopeptidase activity"/>
    <property type="evidence" value="ECO:0007669"/>
    <property type="project" value="UniProtKB-KW"/>
</dbReference>
<dbReference type="EMBL" id="LVZK01000001">
    <property type="protein sequence ID" value="OAP86448.1"/>
    <property type="molecule type" value="Genomic_DNA"/>
</dbReference>
<evidence type="ECO:0000313" key="11">
    <source>
        <dbReference type="EMBL" id="OAP86448.1"/>
    </source>
</evidence>
<evidence type="ECO:0000256" key="3">
    <source>
        <dbReference type="ARBA" id="ARBA00022438"/>
    </source>
</evidence>
<keyword evidence="12" id="KW-1185">Reference proteome</keyword>
<comment type="caution">
    <text evidence="11">The sequence shown here is derived from an EMBL/GenBank/DDBJ whole genome shotgun (WGS) entry which is preliminary data.</text>
</comment>
<evidence type="ECO:0000256" key="1">
    <source>
        <dbReference type="ARBA" id="ARBA00001947"/>
    </source>
</evidence>
<dbReference type="PANTHER" id="PTHR28570">
    <property type="entry name" value="ASPARTYL AMINOPEPTIDASE"/>
    <property type="match status" value="1"/>
</dbReference>
<gene>
    <name evidence="11" type="ORF">A4H34_04710</name>
</gene>
<dbReference type="RefSeq" id="WP_064231253.1">
    <property type="nucleotide sequence ID" value="NZ_LVZK01000001.1"/>
</dbReference>
<dbReference type="Gene3D" id="3.40.630.10">
    <property type="entry name" value="Zn peptidases"/>
    <property type="match status" value="1"/>
</dbReference>
<dbReference type="SUPFAM" id="SSF101821">
    <property type="entry name" value="Aminopeptidase/glucanase lid domain"/>
    <property type="match status" value="1"/>
</dbReference>
<keyword evidence="5 9" id="KW-0479">Metal-binding</keyword>
<keyword evidence="8 9" id="KW-0482">Metalloprotease</keyword>
<dbReference type="GO" id="GO:0004177">
    <property type="term" value="F:aminopeptidase activity"/>
    <property type="evidence" value="ECO:0007669"/>
    <property type="project" value="UniProtKB-KW"/>
</dbReference>
<comment type="similarity">
    <text evidence="2 9">Belongs to the peptidase M18 family.</text>
</comment>
<dbReference type="InterPro" id="IPR001948">
    <property type="entry name" value="Peptidase_M18"/>
</dbReference>
<reference evidence="11 12" key="1">
    <citation type="submission" date="2016-04" db="EMBL/GenBank/DDBJ databases">
        <title>Peptidophaga gingivicola gen. nov., sp. nov., isolated from human subgingival plaque.</title>
        <authorList>
            <person name="Beall C.J."/>
            <person name="Mokrzan E.M."/>
            <person name="Griffen A.L."/>
            <person name="Leys E.J."/>
        </authorList>
    </citation>
    <scope>NUCLEOTIDE SEQUENCE [LARGE SCALE GENOMIC DNA]</scope>
    <source>
        <strain evidence="11 12">BA112</strain>
    </source>
</reference>
<evidence type="ECO:0000256" key="10">
    <source>
        <dbReference type="RuleBase" id="RU004387"/>
    </source>
</evidence>
<organism evidence="11 12">
    <name type="scientific">Peptidiphaga gingivicola</name>
    <dbReference type="NCBI Taxonomy" id="2741497"/>
    <lineage>
        <taxon>Bacteria</taxon>
        <taxon>Bacillati</taxon>
        <taxon>Actinomycetota</taxon>
        <taxon>Actinomycetes</taxon>
        <taxon>Actinomycetales</taxon>
        <taxon>Actinomycetaceae</taxon>
        <taxon>Peptidiphaga</taxon>
    </lineage>
</organism>
<dbReference type="Gene3D" id="2.30.250.10">
    <property type="entry name" value="Aminopeptidase i, Domain 2"/>
    <property type="match status" value="1"/>
</dbReference>
<dbReference type="InterPro" id="IPR023358">
    <property type="entry name" value="Peptidase_M18_dom2"/>
</dbReference>
<evidence type="ECO:0000256" key="8">
    <source>
        <dbReference type="ARBA" id="ARBA00023049"/>
    </source>
</evidence>
<dbReference type="Proteomes" id="UP000078368">
    <property type="component" value="Unassembled WGS sequence"/>
</dbReference>
<dbReference type="GO" id="GO:0008270">
    <property type="term" value="F:zinc ion binding"/>
    <property type="evidence" value="ECO:0007669"/>
    <property type="project" value="InterPro"/>
</dbReference>
<evidence type="ECO:0000256" key="9">
    <source>
        <dbReference type="RuleBase" id="RU004386"/>
    </source>
</evidence>
<dbReference type="AlphaFoldDB" id="A0A179B430"/>
<evidence type="ECO:0000256" key="4">
    <source>
        <dbReference type="ARBA" id="ARBA00022670"/>
    </source>
</evidence>
<dbReference type="STRING" id="1823756.A4H34_04710"/>
<proteinExistence type="inferred from homology"/>
<dbReference type="NCBIfam" id="NF002759">
    <property type="entry name" value="PRK02813.1"/>
    <property type="match status" value="1"/>
</dbReference>
<keyword evidence="7 9" id="KW-0862">Zinc</keyword>
<dbReference type="PRINTS" id="PR00932">
    <property type="entry name" value="AMINO1PTASE"/>
</dbReference>
<sequence>MQKHFDGDSATAHALDLRDFIVASPTAFHAATEAASRLDAAGYLRQRAEDEWSAAPGGHYIVRSGAVVAWFVPQGAGPRSGFRIVGAHTDSPSFKVKPVADSGAFGFASVNVETYGGLLANSWLNRDLGVAGRVTAVDGEERLFTTGPVMTIPQLAPHLDRSVDERLTLDRQRHLQPVCGTGERSIAATIAQSAGIPAERIAAVDAYAFDVQRPEIISGEFLAGGRQDNLVSVHAGLTALLAAEAELAAQSRCIAVYAAFDHEEVGSSTATGAAGPLLEWVLRRTALALGASEDEYYRMLARTTCMSADAGHSINPNYPGYHDPTQYPTAGGGPMVKVNANQRYASDSTGCALWLRAAADADQPVQTFVSNNSVPCGTTIGPLTATRLGIDTVDVGVPLLSMHSVRELSSIADDWALAQILRGYWTIA</sequence>
<evidence type="ECO:0000256" key="2">
    <source>
        <dbReference type="ARBA" id="ARBA00008290"/>
    </source>
</evidence>
<keyword evidence="3 9" id="KW-0031">Aminopeptidase</keyword>
<accession>A0A179B430</accession>
<name>A0A179B430_9ACTO</name>
<keyword evidence="6 9" id="KW-0378">Hydrolase</keyword>
<evidence type="ECO:0000313" key="12">
    <source>
        <dbReference type="Proteomes" id="UP000078368"/>
    </source>
</evidence>
<protein>
    <recommendedName>
        <fullName evidence="10">M18 family aminopeptidase</fullName>
        <ecNumber evidence="10">3.4.11.-</ecNumber>
    </recommendedName>
</protein>
<dbReference type="PANTHER" id="PTHR28570:SF3">
    <property type="entry name" value="ASPARTYL AMINOPEPTIDASE"/>
    <property type="match status" value="1"/>
</dbReference>
<dbReference type="GO" id="GO:0005737">
    <property type="term" value="C:cytoplasm"/>
    <property type="evidence" value="ECO:0007669"/>
    <property type="project" value="UniProtKB-ARBA"/>
</dbReference>
<dbReference type="Pfam" id="PF02127">
    <property type="entry name" value="Peptidase_M18"/>
    <property type="match status" value="1"/>
</dbReference>